<proteinExistence type="predicted"/>
<feature type="domain" description="SOCS box" evidence="2">
    <location>
        <begin position="105"/>
        <end position="148"/>
    </location>
</feature>
<gene>
    <name evidence="3" type="ORF">TNCT_406711</name>
</gene>
<protein>
    <recommendedName>
        <fullName evidence="2">SOCS box domain-containing protein</fullName>
    </recommendedName>
</protein>
<dbReference type="OrthoDB" id="6412616at2759"/>
<dbReference type="Proteomes" id="UP000887116">
    <property type="component" value="Unassembled WGS sequence"/>
</dbReference>
<dbReference type="GO" id="GO:0035556">
    <property type="term" value="P:intracellular signal transduction"/>
    <property type="evidence" value="ECO:0007669"/>
    <property type="project" value="InterPro"/>
</dbReference>
<evidence type="ECO:0000313" key="4">
    <source>
        <dbReference type="Proteomes" id="UP000887116"/>
    </source>
</evidence>
<dbReference type="AlphaFoldDB" id="A0A8X6G980"/>
<evidence type="ECO:0000259" key="2">
    <source>
        <dbReference type="PROSITE" id="PS50225"/>
    </source>
</evidence>
<dbReference type="EMBL" id="BMAO01034831">
    <property type="protein sequence ID" value="GFQ99266.1"/>
    <property type="molecule type" value="Genomic_DNA"/>
</dbReference>
<dbReference type="PROSITE" id="PS50225">
    <property type="entry name" value="SOCS"/>
    <property type="match status" value="1"/>
</dbReference>
<feature type="signal peptide" evidence="1">
    <location>
        <begin position="1"/>
        <end position="28"/>
    </location>
</feature>
<dbReference type="InterPro" id="IPR001496">
    <property type="entry name" value="SOCS_box"/>
</dbReference>
<dbReference type="Pfam" id="PF07525">
    <property type="entry name" value="SOCS_box"/>
    <property type="match status" value="1"/>
</dbReference>
<dbReference type="SUPFAM" id="SSF158235">
    <property type="entry name" value="SOCS box-like"/>
    <property type="match status" value="1"/>
</dbReference>
<reference evidence="3" key="1">
    <citation type="submission" date="2020-07" db="EMBL/GenBank/DDBJ databases">
        <title>Multicomponent nature underlies the extraordinary mechanical properties of spider dragline silk.</title>
        <authorList>
            <person name="Kono N."/>
            <person name="Nakamura H."/>
            <person name="Mori M."/>
            <person name="Yoshida Y."/>
            <person name="Ohtoshi R."/>
            <person name="Malay A.D."/>
            <person name="Moran D.A.P."/>
            <person name="Tomita M."/>
            <person name="Numata K."/>
            <person name="Arakawa K."/>
        </authorList>
    </citation>
    <scope>NUCLEOTIDE SEQUENCE</scope>
</reference>
<accession>A0A8X6G980</accession>
<dbReference type="Gene3D" id="3.30.505.10">
    <property type="entry name" value="SH2 domain"/>
    <property type="match status" value="1"/>
</dbReference>
<evidence type="ECO:0000256" key="1">
    <source>
        <dbReference type="SAM" id="SignalP"/>
    </source>
</evidence>
<comment type="caution">
    <text evidence="3">The sequence shown here is derived from an EMBL/GenBank/DDBJ whole genome shotgun (WGS) entry which is preliminary data.</text>
</comment>
<evidence type="ECO:0000313" key="3">
    <source>
        <dbReference type="EMBL" id="GFQ99266.1"/>
    </source>
</evidence>
<feature type="chain" id="PRO_5036484441" description="SOCS box domain-containing protein" evidence="1">
    <location>
        <begin position="29"/>
        <end position="148"/>
    </location>
</feature>
<sequence length="148" mass="17312">MPLEKEKLGRRAIVTEVLLFLLKFGISASPHMRQSVVKCFNLLWSVSPDPLVTIPEIENEIQFRFQHPPEYRTRFRCFPDTQEHFMKLTGMIQIECTKTIALVFEPRTLQHLCKCNIRTLLLKAGNLPRGIKYLGLPYLLESYMNVYI</sequence>
<organism evidence="3 4">
    <name type="scientific">Trichonephila clavata</name>
    <name type="common">Joro spider</name>
    <name type="synonym">Nephila clavata</name>
    <dbReference type="NCBI Taxonomy" id="2740835"/>
    <lineage>
        <taxon>Eukaryota</taxon>
        <taxon>Metazoa</taxon>
        <taxon>Ecdysozoa</taxon>
        <taxon>Arthropoda</taxon>
        <taxon>Chelicerata</taxon>
        <taxon>Arachnida</taxon>
        <taxon>Araneae</taxon>
        <taxon>Araneomorphae</taxon>
        <taxon>Entelegynae</taxon>
        <taxon>Araneoidea</taxon>
        <taxon>Nephilidae</taxon>
        <taxon>Trichonephila</taxon>
    </lineage>
</organism>
<dbReference type="InterPro" id="IPR036860">
    <property type="entry name" value="SH2_dom_sf"/>
</dbReference>
<keyword evidence="4" id="KW-1185">Reference proteome</keyword>
<keyword evidence="1" id="KW-0732">Signal</keyword>
<dbReference type="InterPro" id="IPR036036">
    <property type="entry name" value="SOCS_box-like_dom_sf"/>
</dbReference>
<name>A0A8X6G980_TRICU</name>